<dbReference type="OrthoDB" id="9796999at2"/>
<organism evidence="1 2">
    <name type="scientific">Taibaiella chishuiensis</name>
    <dbReference type="NCBI Taxonomy" id="1434707"/>
    <lineage>
        <taxon>Bacteria</taxon>
        <taxon>Pseudomonadati</taxon>
        <taxon>Bacteroidota</taxon>
        <taxon>Chitinophagia</taxon>
        <taxon>Chitinophagales</taxon>
        <taxon>Chitinophagaceae</taxon>
        <taxon>Taibaiella</taxon>
    </lineage>
</organism>
<dbReference type="AlphaFoldDB" id="A0A2P8CXU3"/>
<accession>A0A2P8CXU3</accession>
<proteinExistence type="predicted"/>
<dbReference type="Proteomes" id="UP000240572">
    <property type="component" value="Unassembled WGS sequence"/>
</dbReference>
<evidence type="ECO:0000313" key="1">
    <source>
        <dbReference type="EMBL" id="PSK89783.1"/>
    </source>
</evidence>
<evidence type="ECO:0000313" key="2">
    <source>
        <dbReference type="Proteomes" id="UP000240572"/>
    </source>
</evidence>
<comment type="caution">
    <text evidence="1">The sequence shown here is derived from an EMBL/GenBank/DDBJ whole genome shotgun (WGS) entry which is preliminary data.</text>
</comment>
<sequence length="192" mass="21870">MTPTFFKNPAAFRRWLQQHHQNATELVVGFYKTGSGKASITWSEAVDQALCFGWIDGVRTSIDVLSYKIRFTPRKPNSIWSTVNIRKIAALTKAGLMQPAGLEAFNNRNDQKTKLYTHEQDEIKLAPELEQQLKADKAAWTYFQALAPGYRKSSVNWIMGAKQEATRLKRLQQLISDSANGINAFKDNKYKK</sequence>
<keyword evidence="2" id="KW-1185">Reference proteome</keyword>
<protein>
    <submittedName>
        <fullName evidence="1">Uncharacterized protein YdeI (YjbR/CyaY-like superfamily)</fullName>
    </submittedName>
</protein>
<dbReference type="Pfam" id="PF13376">
    <property type="entry name" value="OmdA"/>
    <property type="match status" value="1"/>
</dbReference>
<reference evidence="1 2" key="1">
    <citation type="submission" date="2018-03" db="EMBL/GenBank/DDBJ databases">
        <title>Genomic Encyclopedia of Type Strains, Phase III (KMG-III): the genomes of soil and plant-associated and newly described type strains.</title>
        <authorList>
            <person name="Whitman W."/>
        </authorList>
    </citation>
    <scope>NUCLEOTIDE SEQUENCE [LARGE SCALE GENOMIC DNA]</scope>
    <source>
        <strain evidence="1 2">CGMCC 1.12700</strain>
    </source>
</reference>
<dbReference type="EMBL" id="PYGD01000010">
    <property type="protein sequence ID" value="PSK89783.1"/>
    <property type="molecule type" value="Genomic_DNA"/>
</dbReference>
<dbReference type="RefSeq" id="WP_106524589.1">
    <property type="nucleotide sequence ID" value="NZ_PYGD01000010.1"/>
</dbReference>
<name>A0A2P8CXU3_9BACT</name>
<gene>
    <name evidence="1" type="ORF">B0I18_11082</name>
</gene>